<comment type="caution">
    <text evidence="3">The sequence shown here is derived from an EMBL/GenBank/DDBJ whole genome shotgun (WGS) entry which is preliminary data.</text>
</comment>
<name>A0A7J6UNP6_PEROL</name>
<dbReference type="Proteomes" id="UP000553632">
    <property type="component" value="Unassembled WGS sequence"/>
</dbReference>
<reference evidence="3 4" key="1">
    <citation type="submission" date="2020-04" db="EMBL/GenBank/DDBJ databases">
        <title>Perkinsus olseni comparative genomics.</title>
        <authorList>
            <person name="Bogema D.R."/>
        </authorList>
    </citation>
    <scope>NUCLEOTIDE SEQUENCE [LARGE SCALE GENOMIC DNA]</scope>
    <source>
        <strain evidence="3 4">ATCC PRA-207</strain>
    </source>
</reference>
<evidence type="ECO:0000313" key="3">
    <source>
        <dbReference type="EMBL" id="KAF4758885.1"/>
    </source>
</evidence>
<keyword evidence="4" id="KW-1185">Reference proteome</keyword>
<accession>A0A7J6UNP6</accession>
<keyword evidence="2" id="KW-0067">ATP-binding</keyword>
<evidence type="ECO:0000313" key="4">
    <source>
        <dbReference type="Proteomes" id="UP000553632"/>
    </source>
</evidence>
<evidence type="ECO:0000256" key="2">
    <source>
        <dbReference type="ARBA" id="ARBA00022840"/>
    </source>
</evidence>
<keyword evidence="1" id="KW-0547">Nucleotide-binding</keyword>
<proteinExistence type="predicted"/>
<evidence type="ECO:0000256" key="1">
    <source>
        <dbReference type="ARBA" id="ARBA00022741"/>
    </source>
</evidence>
<sequence length="70" mass="7205">YSIAKHGVKVGILDADIFGPSLPYLIPSTERAPPDAVEGELEGAGKAKPGVLVIEGFGIELSAGLRNSSE</sequence>
<protein>
    <submittedName>
        <fullName evidence="3">Uncharacterized protein</fullName>
    </submittedName>
</protein>
<organism evidence="3 4">
    <name type="scientific">Perkinsus olseni</name>
    <name type="common">Perkinsus atlanticus</name>
    <dbReference type="NCBI Taxonomy" id="32597"/>
    <lineage>
        <taxon>Eukaryota</taxon>
        <taxon>Sar</taxon>
        <taxon>Alveolata</taxon>
        <taxon>Perkinsozoa</taxon>
        <taxon>Perkinsea</taxon>
        <taxon>Perkinsida</taxon>
        <taxon>Perkinsidae</taxon>
        <taxon>Perkinsus</taxon>
    </lineage>
</organism>
<dbReference type="EMBL" id="JABANO010000873">
    <property type="protein sequence ID" value="KAF4758885.1"/>
    <property type="molecule type" value="Genomic_DNA"/>
</dbReference>
<dbReference type="AlphaFoldDB" id="A0A7J6UNP6"/>
<dbReference type="Pfam" id="PF10609">
    <property type="entry name" value="ParA"/>
    <property type="match status" value="1"/>
</dbReference>
<gene>
    <name evidence="3" type="ORF">FOZ63_022874</name>
</gene>
<feature type="non-terminal residue" evidence="3">
    <location>
        <position position="1"/>
    </location>
</feature>
<dbReference type="GO" id="GO:0005524">
    <property type="term" value="F:ATP binding"/>
    <property type="evidence" value="ECO:0007669"/>
    <property type="project" value="UniProtKB-KW"/>
</dbReference>
<dbReference type="InterPro" id="IPR033756">
    <property type="entry name" value="YlxH/NBP35"/>
</dbReference>